<accession>A0A368GM19</accession>
<protein>
    <submittedName>
        <fullName evidence="1">Uncharacterized protein</fullName>
    </submittedName>
</protein>
<keyword evidence="2" id="KW-1185">Reference proteome</keyword>
<dbReference type="EMBL" id="JOJR01000102">
    <property type="protein sequence ID" value="RCN45421.1"/>
    <property type="molecule type" value="Genomic_DNA"/>
</dbReference>
<evidence type="ECO:0000313" key="1">
    <source>
        <dbReference type="EMBL" id="RCN45421.1"/>
    </source>
</evidence>
<sequence>MEEVFWELLLALNTTAYHVLKLDERHCELLIELVDILVELTRRQQLGVLSDEQAAEVDAICTYAKLGHLFRDDGAARHHVENVVQTNFSRSLDERSTLWCADSLGVRDESPSARDFPHAMNCDLSSLPGCKCENSGLDQLEGNRHNKIVD</sequence>
<dbReference type="AlphaFoldDB" id="A0A368GM19"/>
<gene>
    <name evidence="1" type="ORF">ANCCAN_08571</name>
</gene>
<organism evidence="1 2">
    <name type="scientific">Ancylostoma caninum</name>
    <name type="common">Dog hookworm</name>
    <dbReference type="NCBI Taxonomy" id="29170"/>
    <lineage>
        <taxon>Eukaryota</taxon>
        <taxon>Metazoa</taxon>
        <taxon>Ecdysozoa</taxon>
        <taxon>Nematoda</taxon>
        <taxon>Chromadorea</taxon>
        <taxon>Rhabditida</taxon>
        <taxon>Rhabditina</taxon>
        <taxon>Rhabditomorpha</taxon>
        <taxon>Strongyloidea</taxon>
        <taxon>Ancylostomatidae</taxon>
        <taxon>Ancylostomatinae</taxon>
        <taxon>Ancylostoma</taxon>
    </lineage>
</organism>
<comment type="caution">
    <text evidence="1">The sequence shown here is derived from an EMBL/GenBank/DDBJ whole genome shotgun (WGS) entry which is preliminary data.</text>
</comment>
<dbReference type="Proteomes" id="UP000252519">
    <property type="component" value="Unassembled WGS sequence"/>
</dbReference>
<reference evidence="1 2" key="1">
    <citation type="submission" date="2014-10" db="EMBL/GenBank/DDBJ databases">
        <title>Draft genome of the hookworm Ancylostoma caninum.</title>
        <authorList>
            <person name="Mitreva M."/>
        </authorList>
    </citation>
    <scope>NUCLEOTIDE SEQUENCE [LARGE SCALE GENOMIC DNA]</scope>
    <source>
        <strain evidence="1 2">Baltimore</strain>
    </source>
</reference>
<dbReference type="OrthoDB" id="5871764at2759"/>
<evidence type="ECO:0000313" key="2">
    <source>
        <dbReference type="Proteomes" id="UP000252519"/>
    </source>
</evidence>
<proteinExistence type="predicted"/>
<name>A0A368GM19_ANCCA</name>